<organism evidence="5 6">
    <name type="scientific">Rubrivivax albus</name>
    <dbReference type="NCBI Taxonomy" id="2499835"/>
    <lineage>
        <taxon>Bacteria</taxon>
        <taxon>Pseudomonadati</taxon>
        <taxon>Pseudomonadota</taxon>
        <taxon>Betaproteobacteria</taxon>
        <taxon>Burkholderiales</taxon>
        <taxon>Sphaerotilaceae</taxon>
        <taxon>Rubrivivax</taxon>
    </lineage>
</organism>
<sequence length="392" mass="39906">MQKKWLIGGGLAAVLVVGAGVAFVSGAIPARGGAGPDGNAEKAPPPLTFTAREVVRPQSAPMPGRVAFSGPLVAPGTATLRARAAGTLTTLAVAEGDRVRAGQAVGRIDLADVSSRVAEREANVAAARATLAQAQRTHAQNERLAGQQFISGAALDGSRAALETARAQLDAAQASAAATRVALRDATLLAPIDGIVAKRQVLPGEKVTPDQPVLTIVDLRRLELAGSVGTHEVARLSAGMPVQVQVEGVDSPVSGRIARIAPAAEPGTRAIGVTIELPNADERLRAGQYAAATAVLPDDRDRLSVPATAVSQSAGQDQVWLIDGGKLARRAVRLGRLDEATGRVEVLDGVTVDSVVVAARFDGLSEGRLASVSAEQAAAVASTSASAPARLQ</sequence>
<name>A0A437JTI8_9BURK</name>
<keyword evidence="6" id="KW-1185">Reference proteome</keyword>
<comment type="caution">
    <text evidence="5">The sequence shown here is derived from an EMBL/GenBank/DDBJ whole genome shotgun (WGS) entry which is preliminary data.</text>
</comment>
<evidence type="ECO:0000259" key="4">
    <source>
        <dbReference type="Pfam" id="PF25954"/>
    </source>
</evidence>
<protein>
    <submittedName>
        <fullName evidence="5">Efflux RND transporter periplasmic adaptor subunit</fullName>
    </submittedName>
</protein>
<dbReference type="AlphaFoldDB" id="A0A437JTI8"/>
<dbReference type="Pfam" id="PF25954">
    <property type="entry name" value="Beta-barrel_RND_2"/>
    <property type="match status" value="1"/>
</dbReference>
<dbReference type="SUPFAM" id="SSF111369">
    <property type="entry name" value="HlyD-like secretion proteins"/>
    <property type="match status" value="1"/>
</dbReference>
<dbReference type="OrthoDB" id="5502471at2"/>
<dbReference type="InterPro" id="IPR058792">
    <property type="entry name" value="Beta-barrel_RND_2"/>
</dbReference>
<evidence type="ECO:0000313" key="5">
    <source>
        <dbReference type="EMBL" id="RVT50476.1"/>
    </source>
</evidence>
<dbReference type="EMBL" id="SACT01000005">
    <property type="protein sequence ID" value="RVT50476.1"/>
    <property type="molecule type" value="Genomic_DNA"/>
</dbReference>
<dbReference type="InterPro" id="IPR006143">
    <property type="entry name" value="RND_pump_MFP"/>
</dbReference>
<evidence type="ECO:0000256" key="1">
    <source>
        <dbReference type="ARBA" id="ARBA00009477"/>
    </source>
</evidence>
<dbReference type="PANTHER" id="PTHR30469:SF15">
    <property type="entry name" value="HLYD FAMILY OF SECRETION PROTEINS"/>
    <property type="match status" value="1"/>
</dbReference>
<dbReference type="Gene3D" id="2.40.50.100">
    <property type="match status" value="1"/>
</dbReference>
<dbReference type="PANTHER" id="PTHR30469">
    <property type="entry name" value="MULTIDRUG RESISTANCE PROTEIN MDTA"/>
    <property type="match status" value="1"/>
</dbReference>
<dbReference type="NCBIfam" id="TIGR01730">
    <property type="entry name" value="RND_mfp"/>
    <property type="match status" value="1"/>
</dbReference>
<accession>A0A437JTI8</accession>
<dbReference type="Gene3D" id="2.40.420.20">
    <property type="match status" value="1"/>
</dbReference>
<dbReference type="RefSeq" id="WP_128199303.1">
    <property type="nucleotide sequence ID" value="NZ_SACT01000005.1"/>
</dbReference>
<dbReference type="Gene3D" id="2.40.30.170">
    <property type="match status" value="1"/>
</dbReference>
<dbReference type="Proteomes" id="UP000288178">
    <property type="component" value="Unassembled WGS sequence"/>
</dbReference>
<evidence type="ECO:0000259" key="3">
    <source>
        <dbReference type="Pfam" id="PF25917"/>
    </source>
</evidence>
<feature type="coiled-coil region" evidence="2">
    <location>
        <begin position="117"/>
        <end position="175"/>
    </location>
</feature>
<keyword evidence="2" id="KW-0175">Coiled coil</keyword>
<evidence type="ECO:0000313" key="6">
    <source>
        <dbReference type="Proteomes" id="UP000288178"/>
    </source>
</evidence>
<feature type="domain" description="CusB-like beta-barrel" evidence="4">
    <location>
        <begin position="232"/>
        <end position="293"/>
    </location>
</feature>
<feature type="domain" description="Multidrug resistance protein MdtA-like barrel-sandwich hybrid" evidence="3">
    <location>
        <begin position="77"/>
        <end position="217"/>
    </location>
</feature>
<dbReference type="Gene3D" id="1.10.287.470">
    <property type="entry name" value="Helix hairpin bin"/>
    <property type="match status" value="1"/>
</dbReference>
<gene>
    <name evidence="5" type="ORF">ENE75_15845</name>
</gene>
<dbReference type="InterPro" id="IPR058625">
    <property type="entry name" value="MdtA-like_BSH"/>
</dbReference>
<comment type="similarity">
    <text evidence="1">Belongs to the membrane fusion protein (MFP) (TC 8.A.1) family.</text>
</comment>
<proteinExistence type="inferred from homology"/>
<evidence type="ECO:0000256" key="2">
    <source>
        <dbReference type="SAM" id="Coils"/>
    </source>
</evidence>
<dbReference type="GO" id="GO:0015562">
    <property type="term" value="F:efflux transmembrane transporter activity"/>
    <property type="evidence" value="ECO:0007669"/>
    <property type="project" value="TreeGrafter"/>
</dbReference>
<dbReference type="Pfam" id="PF25917">
    <property type="entry name" value="BSH_RND"/>
    <property type="match status" value="1"/>
</dbReference>
<reference evidence="5 6" key="1">
    <citation type="submission" date="2019-01" db="EMBL/GenBank/DDBJ databases">
        <authorList>
            <person name="Chen W.-M."/>
        </authorList>
    </citation>
    <scope>NUCLEOTIDE SEQUENCE [LARGE SCALE GENOMIC DNA]</scope>
    <source>
        <strain evidence="5 6">ICH-3</strain>
    </source>
</reference>
<dbReference type="GO" id="GO:1990281">
    <property type="term" value="C:efflux pump complex"/>
    <property type="evidence" value="ECO:0007669"/>
    <property type="project" value="TreeGrafter"/>
</dbReference>